<organism evidence="1 2">
    <name type="scientific">Vicia faba</name>
    <name type="common">Broad bean</name>
    <name type="synonym">Faba vulgaris</name>
    <dbReference type="NCBI Taxonomy" id="3906"/>
    <lineage>
        <taxon>Eukaryota</taxon>
        <taxon>Viridiplantae</taxon>
        <taxon>Streptophyta</taxon>
        <taxon>Embryophyta</taxon>
        <taxon>Tracheophyta</taxon>
        <taxon>Spermatophyta</taxon>
        <taxon>Magnoliopsida</taxon>
        <taxon>eudicotyledons</taxon>
        <taxon>Gunneridae</taxon>
        <taxon>Pentapetalae</taxon>
        <taxon>rosids</taxon>
        <taxon>fabids</taxon>
        <taxon>Fabales</taxon>
        <taxon>Fabaceae</taxon>
        <taxon>Papilionoideae</taxon>
        <taxon>50 kb inversion clade</taxon>
        <taxon>NPAAA clade</taxon>
        <taxon>Hologalegina</taxon>
        <taxon>IRL clade</taxon>
        <taxon>Fabeae</taxon>
        <taxon>Vicia</taxon>
    </lineage>
</organism>
<dbReference type="EMBL" id="OX451735">
    <property type="protein sequence ID" value="CAI8594053.1"/>
    <property type="molecule type" value="Genomic_DNA"/>
</dbReference>
<name>A0AAV0Z951_VICFA</name>
<gene>
    <name evidence="1" type="ORF">VFH_I121480</name>
</gene>
<reference evidence="1 2" key="1">
    <citation type="submission" date="2023-01" db="EMBL/GenBank/DDBJ databases">
        <authorList>
            <person name="Kreplak J."/>
        </authorList>
    </citation>
    <scope>NUCLEOTIDE SEQUENCE [LARGE SCALE GENOMIC DNA]</scope>
</reference>
<evidence type="ECO:0000313" key="2">
    <source>
        <dbReference type="Proteomes" id="UP001157006"/>
    </source>
</evidence>
<proteinExistence type="predicted"/>
<dbReference type="Proteomes" id="UP001157006">
    <property type="component" value="Chromosome 1S"/>
</dbReference>
<evidence type="ECO:0000313" key="1">
    <source>
        <dbReference type="EMBL" id="CAI8594053.1"/>
    </source>
</evidence>
<keyword evidence="2" id="KW-1185">Reference proteome</keyword>
<accession>A0AAV0Z951</accession>
<dbReference type="AlphaFoldDB" id="A0AAV0Z951"/>
<protein>
    <submittedName>
        <fullName evidence="1">Uncharacterized protein</fullName>
    </submittedName>
</protein>
<sequence>MRDFNLFIKDMNLIDIPFKDLSDHCRIWITINNSNWGPKPFKVNNNWFDDKKFVIFMEKELKRLKVFSRGDYIIKEKLRPLKEHLIHWNMEVFGRNEMELDIRKDDINKIGELLSCCSSNPVEDLVVKRKQS</sequence>